<evidence type="ECO:0000313" key="1">
    <source>
        <dbReference type="EMBL" id="CAF4525352.1"/>
    </source>
</evidence>
<gene>
    <name evidence="1" type="ORF">TMI583_LOCUS48874</name>
</gene>
<dbReference type="Proteomes" id="UP000682733">
    <property type="component" value="Unassembled WGS sequence"/>
</dbReference>
<sequence length="170" mass="19520">NSNIRLSTARLLGRSLNIQSNDLTKLLTSLQDQYEQNIDTTTITSLNFNNDQQPMLAQVQSTLMYLLEREQKRSKSQIPFRLIKRADFQTLAKHLETSSLIDDSSTHETTSLDAIKHLITDCPEEFHHLIPNRRTLPSLVQTKTMLNNRKRIIECVRTPIHLLLQGETGV</sequence>
<feature type="non-terminal residue" evidence="1">
    <location>
        <position position="170"/>
    </location>
</feature>
<evidence type="ECO:0000313" key="2">
    <source>
        <dbReference type="Proteomes" id="UP000682733"/>
    </source>
</evidence>
<dbReference type="AlphaFoldDB" id="A0A8S2Y4J3"/>
<name>A0A8S2Y4J3_9BILA</name>
<proteinExistence type="predicted"/>
<feature type="non-terminal residue" evidence="1">
    <location>
        <position position="1"/>
    </location>
</feature>
<protein>
    <submittedName>
        <fullName evidence="1">Uncharacterized protein</fullName>
    </submittedName>
</protein>
<organism evidence="1 2">
    <name type="scientific">Didymodactylos carnosus</name>
    <dbReference type="NCBI Taxonomy" id="1234261"/>
    <lineage>
        <taxon>Eukaryota</taxon>
        <taxon>Metazoa</taxon>
        <taxon>Spiralia</taxon>
        <taxon>Gnathifera</taxon>
        <taxon>Rotifera</taxon>
        <taxon>Eurotatoria</taxon>
        <taxon>Bdelloidea</taxon>
        <taxon>Philodinida</taxon>
        <taxon>Philodinidae</taxon>
        <taxon>Didymodactylos</taxon>
    </lineage>
</organism>
<accession>A0A8S2Y4J3</accession>
<reference evidence="1" key="1">
    <citation type="submission" date="2021-02" db="EMBL/GenBank/DDBJ databases">
        <authorList>
            <person name="Nowell W R."/>
        </authorList>
    </citation>
    <scope>NUCLEOTIDE SEQUENCE</scope>
</reference>
<comment type="caution">
    <text evidence="1">The sequence shown here is derived from an EMBL/GenBank/DDBJ whole genome shotgun (WGS) entry which is preliminary data.</text>
</comment>
<dbReference type="EMBL" id="CAJOBA010102477">
    <property type="protein sequence ID" value="CAF4525352.1"/>
    <property type="molecule type" value="Genomic_DNA"/>
</dbReference>